<evidence type="ECO:0000313" key="2">
    <source>
        <dbReference type="EMBL" id="PJJ40859.1"/>
    </source>
</evidence>
<name>A0A2M9A582_9BACT</name>
<dbReference type="InterPro" id="IPR013783">
    <property type="entry name" value="Ig-like_fold"/>
</dbReference>
<gene>
    <name evidence="2" type="ORF">BGX16_0809</name>
</gene>
<evidence type="ECO:0000256" key="1">
    <source>
        <dbReference type="SAM" id="SignalP"/>
    </source>
</evidence>
<dbReference type="SUPFAM" id="SSF89372">
    <property type="entry name" value="Fucose-specific lectin"/>
    <property type="match status" value="1"/>
</dbReference>
<keyword evidence="3" id="KW-1185">Reference proteome</keyword>
<evidence type="ECO:0000313" key="3">
    <source>
        <dbReference type="Proteomes" id="UP000231134"/>
    </source>
</evidence>
<keyword evidence="1" id="KW-0732">Signal</keyword>
<dbReference type="RefSeq" id="WP_157797856.1">
    <property type="nucleotide sequence ID" value="NZ_PGEX01000001.1"/>
</dbReference>
<feature type="chain" id="PRO_5014637583" description="Ig-like domain-containing protein" evidence="1">
    <location>
        <begin position="22"/>
        <end position="1758"/>
    </location>
</feature>
<protein>
    <recommendedName>
        <fullName evidence="4">Ig-like domain-containing protein</fullName>
    </recommendedName>
</protein>
<evidence type="ECO:0008006" key="4">
    <source>
        <dbReference type="Google" id="ProtNLM"/>
    </source>
</evidence>
<reference evidence="2 3" key="1">
    <citation type="submission" date="2017-11" db="EMBL/GenBank/DDBJ databases">
        <title>Animal gut microbial communities from fecal samples from Wisconsin, USA.</title>
        <authorList>
            <person name="Neumann A."/>
        </authorList>
    </citation>
    <scope>NUCLEOTIDE SEQUENCE [LARGE SCALE GENOMIC DNA]</scope>
    <source>
        <strain evidence="2 3">UWS3</strain>
    </source>
</reference>
<dbReference type="OrthoDB" id="9810904at2"/>
<comment type="caution">
    <text evidence="2">The sequence shown here is derived from an EMBL/GenBank/DDBJ whole genome shotgun (WGS) entry which is preliminary data.</text>
</comment>
<dbReference type="Gene3D" id="2.60.40.10">
    <property type="entry name" value="Immunoglobulins"/>
    <property type="match status" value="2"/>
</dbReference>
<organism evidence="2 3">
    <name type="scientific">Hallerella succinigenes</name>
    <dbReference type="NCBI Taxonomy" id="1896222"/>
    <lineage>
        <taxon>Bacteria</taxon>
        <taxon>Pseudomonadati</taxon>
        <taxon>Fibrobacterota</taxon>
        <taxon>Fibrobacteria</taxon>
        <taxon>Fibrobacterales</taxon>
        <taxon>Fibrobacteraceae</taxon>
        <taxon>Hallerella</taxon>
    </lineage>
</organism>
<dbReference type="EMBL" id="PGEX01000001">
    <property type="protein sequence ID" value="PJJ40859.1"/>
    <property type="molecule type" value="Genomic_DNA"/>
</dbReference>
<dbReference type="Proteomes" id="UP000231134">
    <property type="component" value="Unassembled WGS sequence"/>
</dbReference>
<proteinExistence type="predicted"/>
<feature type="signal peptide" evidence="1">
    <location>
        <begin position="1"/>
        <end position="21"/>
    </location>
</feature>
<sequence length="1758" mass="192789">MKKYFLCVALLFMLLANCSREDDIRVNGTLRNNHSVLFAFTERPDSLDAFVDSIAALDSVLTYDTLTVTVHDSIYLVGFLKYNAKKVVRYAWKMGDVDSLFNGKNEELFVYSYDSAAVYSPLFIAVDGANARDTAGRGQYIRVIDTPPKISVEADTLWTRGEQDAQVSFFASDSFGRIDSAFMISLSSKKKPIDTLTAKSGEIDSLYTATVKYKAVKEHLNSNNEILYVYGAVDEDGNVSKDTAVLHFNKIPTIALLQPDSASRQNIYVSRFAFYYSGTDEDNPVDLRYMIRVGKSPDNAGTAPVLTDANLVATNILEKSWEAITDSVWNMDESLRGRLYWQVSVTDGYDTVTSPTWNFFFGDLSATTGTIHGYAKFEGRKAHNGIQVVMENMENKNYTFTHTSEKGYFSAAVNPGIYRVYARDTTGFGYKYMILDSQYVEMGDERLVATMLLEDSIAPKIRIDKYDSVVTSRSVTFAGSLSDSGSQIASAKAWLDGSEISLSVLKVNEWDMVFKDLTDGRHQFKFVILDSAKNVSDTAKFDFRVKASSLNLTVNGKATSMVATDGSLEFIAKAGNVRPIPDSIHWSTSIGDKSFSIKPSKVGSDSSAKMTLTASELSANGAEPGVLYTMTASAADGAVTDKVRFGILSDDAVIYFLTPGADTSVTMNDPLSFSVEHFLSATATSETITWTCPTTLSDSYECPATNAETGTLAWKTTGTKTIYVTLEDSDGKIAKDSISINIISDAPTVSIKTIVDTVRQKINASLSYNVTASDKYGTVNAVEWGCGTDASKITFDSAASISAAKSVHTSFDVTLPSSETNAYKCIVRATDDDGEYGYDTLYFRAVKDAPAITLFTTSAEVKINAKVRLAGSAVDTLGTIQAYDMYCGQSLKSPNWTSISKADTTITMPSSACTWYCMMRVTDDDNLTATDTAVYTVLLDLPTVTASEDTMTVSIKDTLGLDAIANDKLGQIVLYQWSCGNKGVAGNSWVTSTSTPRYSAIMPTVATNDYLCIIRVTDDDGNTVQDTTKITVLLDAPTIKVATESITTRVSYPIEINATAIDKMGYIAKREWSCGGPSEISSNWKTVSSYDTTWTGPSTPYATYYCVARATDDDGNQVQDTTTITFTTDIPVITVDQDLVYILAGTNTDLTARVNSAWQGIKRYTWTCGTKGSSALSDTVSKNHVWWGKSDDFYFWDDNDDNGVKDSVIAKLSKANTEFLCIVWAQESGSNFVATDTTTIRTMTTLPKGVISMPDTVYLWSTDSSVLSNKSIYWYTPEANGSSSTLGTLGDEDAQQFWWNFSNVSDKYWYQGNQDGTLDTNIAEFNAAFIRQSAEGSLTVKLSYFDSSKTDMDQNFVDRHEAEIVSKNVYFKKAWHNISGGTSDTILETSTDANGPAIAYCNDRLNIAYVQQNGKLATKYRNGSKWTSFGSPSISGISNQTLYMECDGNDNLYLSYISTTDGKGHVYKSTGSSGTWTELGSGLGTDLTVLKLKINPKTNNPSVVWIGTVNSTTQLARVQDYSGSAWGNAFSPIYNTYQQNREIDMAFDNSGNRLVIASEYSSSNYKIHYYYIPSGATATTNNNNNLININGESIQVFYANGYFYVGFRSRDDDGLPRLARAKASSSLATTYEGFTTTGAEFEAFGHRSYNVFFTVDGNNNPILAIDDAYYARNSHVHVYRFADGAWSELGENELPYFKNVYAAQHGYYVRGFRPQLAVSPSGQIYISMRSQEAASSAGSTLPATKNGPIVMEYLGDNW</sequence>
<accession>A0A2M9A582</accession>